<evidence type="ECO:0000259" key="14">
    <source>
        <dbReference type="Pfam" id="PF13614"/>
    </source>
</evidence>
<organism evidence="15 16">
    <name type="scientific">Vagococcus bubulae</name>
    <dbReference type="NCBI Taxonomy" id="1977868"/>
    <lineage>
        <taxon>Bacteria</taxon>
        <taxon>Bacillati</taxon>
        <taxon>Bacillota</taxon>
        <taxon>Bacilli</taxon>
        <taxon>Lactobacillales</taxon>
        <taxon>Enterococcaceae</taxon>
        <taxon>Vagococcus</taxon>
    </lineage>
</organism>
<keyword evidence="6" id="KW-0547">Nucleotide-binding</keyword>
<evidence type="ECO:0000256" key="2">
    <source>
        <dbReference type="ARBA" id="ARBA00007316"/>
    </source>
</evidence>
<evidence type="ECO:0000256" key="9">
    <source>
        <dbReference type="ARBA" id="ARBA00022903"/>
    </source>
</evidence>
<dbReference type="InterPro" id="IPR025669">
    <property type="entry name" value="AAA_dom"/>
</dbReference>
<dbReference type="Pfam" id="PF13614">
    <property type="entry name" value="AAA_31"/>
    <property type="match status" value="1"/>
</dbReference>
<dbReference type="PANTHER" id="PTHR32309:SF13">
    <property type="entry name" value="FERRIC ENTEROBACTIN TRANSPORT PROTEIN FEPE"/>
    <property type="match status" value="1"/>
</dbReference>
<evidence type="ECO:0000256" key="12">
    <source>
        <dbReference type="ARBA" id="ARBA00024964"/>
    </source>
</evidence>
<comment type="caution">
    <text evidence="15">The sequence shown here is derived from an EMBL/GenBank/DDBJ whole genome shotgun (WGS) entry which is preliminary data.</text>
</comment>
<dbReference type="CDD" id="cd05387">
    <property type="entry name" value="BY-kinase"/>
    <property type="match status" value="1"/>
</dbReference>
<dbReference type="GO" id="GO:0005886">
    <property type="term" value="C:plasma membrane"/>
    <property type="evidence" value="ECO:0007669"/>
    <property type="project" value="TreeGrafter"/>
</dbReference>
<evidence type="ECO:0000256" key="4">
    <source>
        <dbReference type="ARBA" id="ARBA00019200"/>
    </source>
</evidence>
<dbReference type="EC" id="2.7.10.2" evidence="3"/>
<evidence type="ECO:0000256" key="10">
    <source>
        <dbReference type="ARBA" id="ARBA00023137"/>
    </source>
</evidence>
<dbReference type="GO" id="GO:0045227">
    <property type="term" value="P:capsule polysaccharide biosynthetic process"/>
    <property type="evidence" value="ECO:0007669"/>
    <property type="project" value="UniProtKB-UniPathway"/>
</dbReference>
<evidence type="ECO:0000256" key="6">
    <source>
        <dbReference type="ARBA" id="ARBA00022741"/>
    </source>
</evidence>
<dbReference type="Gene3D" id="3.40.50.300">
    <property type="entry name" value="P-loop containing nucleotide triphosphate hydrolases"/>
    <property type="match status" value="1"/>
</dbReference>
<keyword evidence="8" id="KW-0067">ATP-binding</keyword>
<evidence type="ECO:0000313" key="15">
    <source>
        <dbReference type="EMBL" id="RST94788.1"/>
    </source>
</evidence>
<dbReference type="OrthoDB" id="9794577at2"/>
<evidence type="ECO:0000256" key="7">
    <source>
        <dbReference type="ARBA" id="ARBA00022777"/>
    </source>
</evidence>
<evidence type="ECO:0000313" key="16">
    <source>
        <dbReference type="Proteomes" id="UP000288490"/>
    </source>
</evidence>
<protein>
    <recommendedName>
        <fullName evidence="4">Tyrosine-protein kinase CpsD</fullName>
        <ecNumber evidence="3">2.7.10.2</ecNumber>
    </recommendedName>
</protein>
<keyword evidence="7 15" id="KW-0418">Kinase</keyword>
<dbReference type="InterPro" id="IPR050445">
    <property type="entry name" value="Bact_polysacc_biosynth/exp"/>
</dbReference>
<evidence type="ECO:0000256" key="5">
    <source>
        <dbReference type="ARBA" id="ARBA00022679"/>
    </source>
</evidence>
<accession>A0A429ZM98</accession>
<dbReference type="GO" id="GO:0005524">
    <property type="term" value="F:ATP binding"/>
    <property type="evidence" value="ECO:0007669"/>
    <property type="project" value="UniProtKB-KW"/>
</dbReference>
<dbReference type="InterPro" id="IPR027417">
    <property type="entry name" value="P-loop_NTPase"/>
</dbReference>
<proteinExistence type="inferred from homology"/>
<dbReference type="NCBIfam" id="TIGR01007">
    <property type="entry name" value="eps_fam"/>
    <property type="match status" value="1"/>
</dbReference>
<dbReference type="FunFam" id="3.40.50.300:FF:000527">
    <property type="entry name" value="Tyrosine-protein kinase etk"/>
    <property type="match status" value="1"/>
</dbReference>
<dbReference type="Proteomes" id="UP000288490">
    <property type="component" value="Unassembled WGS sequence"/>
</dbReference>
<dbReference type="SUPFAM" id="SSF52540">
    <property type="entry name" value="P-loop containing nucleoside triphosphate hydrolases"/>
    <property type="match status" value="1"/>
</dbReference>
<comment type="function">
    <text evidence="12">Involved in the regulation of capsular polysaccharide biosynthesis. Autophosphorylation of CpsD attenuates its activity and reduces the level of encapsulation. May be part of a complex that directs the coordinated polymerization and export to the cell surface of the capsular polysaccharide.</text>
</comment>
<keyword evidence="9" id="KW-0972">Capsule biogenesis/degradation</keyword>
<gene>
    <name evidence="15" type="ORF">CBF36_04470</name>
</gene>
<dbReference type="EMBL" id="NGJT01000006">
    <property type="protein sequence ID" value="RST94788.1"/>
    <property type="molecule type" value="Genomic_DNA"/>
</dbReference>
<sequence>MKARIKDKKKPNRLSPTKPVSLFTVVESNSQISEQFRTIRTNIQYAQSEKKVQGIAVTSSGPSEGKSTTAANLAVMFAKLGLKTLLVDVDMRRPTAHLTFELNNRTGLSNILSIKKMSVKEVIQKTNIPHLDVMTSGFKVPNPSELLASNRMKKLIKVLYQMYDFIIFDMPPVTAVTDVQLISGYLDGVVVVVRENVTDKKMLLRTIDLLNKVDANILGCVYMEEKKNSKNYQDYYYS</sequence>
<comment type="pathway">
    <text evidence="1">Capsule biogenesis; capsule polysaccharide biosynthesis.</text>
</comment>
<keyword evidence="5" id="KW-0808">Transferase</keyword>
<name>A0A429ZM98_9ENTE</name>
<dbReference type="GO" id="GO:0042802">
    <property type="term" value="F:identical protein binding"/>
    <property type="evidence" value="ECO:0007669"/>
    <property type="project" value="UniProtKB-ARBA"/>
</dbReference>
<evidence type="ECO:0000256" key="8">
    <source>
        <dbReference type="ARBA" id="ARBA00022840"/>
    </source>
</evidence>
<reference evidence="15 16" key="1">
    <citation type="submission" date="2017-05" db="EMBL/GenBank/DDBJ databases">
        <title>Vagococcus spp. assemblies.</title>
        <authorList>
            <person name="Gulvik C.A."/>
        </authorList>
    </citation>
    <scope>NUCLEOTIDE SEQUENCE [LARGE SCALE GENOMIC DNA]</scope>
    <source>
        <strain evidence="15 16">SS1994</strain>
    </source>
</reference>
<dbReference type="PANTHER" id="PTHR32309">
    <property type="entry name" value="TYROSINE-PROTEIN KINASE"/>
    <property type="match status" value="1"/>
</dbReference>
<evidence type="ECO:0000256" key="1">
    <source>
        <dbReference type="ARBA" id="ARBA00005132"/>
    </source>
</evidence>
<evidence type="ECO:0000256" key="13">
    <source>
        <dbReference type="ARBA" id="ARBA00051245"/>
    </source>
</evidence>
<keyword evidence="16" id="KW-1185">Reference proteome</keyword>
<dbReference type="GO" id="GO:0004715">
    <property type="term" value="F:non-membrane spanning protein tyrosine kinase activity"/>
    <property type="evidence" value="ECO:0007669"/>
    <property type="project" value="UniProtKB-EC"/>
</dbReference>
<feature type="domain" description="AAA" evidence="14">
    <location>
        <begin position="63"/>
        <end position="195"/>
    </location>
</feature>
<dbReference type="InterPro" id="IPR005702">
    <property type="entry name" value="Wzc-like_C"/>
</dbReference>
<dbReference type="RefSeq" id="WP_125956989.1">
    <property type="nucleotide sequence ID" value="NZ_JAQEJV010000006.1"/>
</dbReference>
<comment type="similarity">
    <text evidence="2">Belongs to the CpsD/CapB family.</text>
</comment>
<dbReference type="UniPathway" id="UPA00934"/>
<keyword evidence="11" id="KW-0270">Exopolysaccharide synthesis</keyword>
<evidence type="ECO:0000256" key="11">
    <source>
        <dbReference type="ARBA" id="ARBA00023169"/>
    </source>
</evidence>
<keyword evidence="10" id="KW-0829">Tyrosine-protein kinase</keyword>
<dbReference type="AlphaFoldDB" id="A0A429ZM98"/>
<comment type="catalytic activity">
    <reaction evidence="13">
        <text>L-tyrosyl-[protein] + ATP = O-phospho-L-tyrosyl-[protein] + ADP + H(+)</text>
        <dbReference type="Rhea" id="RHEA:10596"/>
        <dbReference type="Rhea" id="RHEA-COMP:10136"/>
        <dbReference type="Rhea" id="RHEA-COMP:20101"/>
        <dbReference type="ChEBI" id="CHEBI:15378"/>
        <dbReference type="ChEBI" id="CHEBI:30616"/>
        <dbReference type="ChEBI" id="CHEBI:46858"/>
        <dbReference type="ChEBI" id="CHEBI:61978"/>
        <dbReference type="ChEBI" id="CHEBI:456216"/>
        <dbReference type="EC" id="2.7.10.2"/>
    </reaction>
</comment>
<evidence type="ECO:0000256" key="3">
    <source>
        <dbReference type="ARBA" id="ARBA00011903"/>
    </source>
</evidence>